<keyword evidence="10" id="KW-1015">Disulfide bond</keyword>
<dbReference type="PANTHER" id="PTHR35457">
    <property type="entry name" value="HEME A SYNTHASE"/>
    <property type="match status" value="1"/>
</dbReference>
<evidence type="ECO:0000256" key="11">
    <source>
        <dbReference type="ARBA" id="ARBA00023444"/>
    </source>
</evidence>
<keyword evidence="3 12" id="KW-0812">Transmembrane</keyword>
<feature type="transmembrane region" description="Helical" evidence="12">
    <location>
        <begin position="80"/>
        <end position="100"/>
    </location>
</feature>
<name>A0A2N7ID65_9VIBR</name>
<dbReference type="AlphaFoldDB" id="A0A2N7ID65"/>
<evidence type="ECO:0000313" key="13">
    <source>
        <dbReference type="EMBL" id="PML54897.1"/>
    </source>
</evidence>
<evidence type="ECO:0000256" key="2">
    <source>
        <dbReference type="ARBA" id="ARBA00022475"/>
    </source>
</evidence>
<evidence type="ECO:0000256" key="12">
    <source>
        <dbReference type="SAM" id="Phobius"/>
    </source>
</evidence>
<dbReference type="GO" id="GO:0046872">
    <property type="term" value="F:metal ion binding"/>
    <property type="evidence" value="ECO:0007669"/>
    <property type="project" value="UniProtKB-KW"/>
</dbReference>
<evidence type="ECO:0000256" key="10">
    <source>
        <dbReference type="ARBA" id="ARBA00023157"/>
    </source>
</evidence>
<dbReference type="Pfam" id="PF02628">
    <property type="entry name" value="COX15-CtaA"/>
    <property type="match status" value="1"/>
</dbReference>
<keyword evidence="7" id="KW-0408">Iron</keyword>
<feature type="transmembrane region" description="Helical" evidence="12">
    <location>
        <begin position="107"/>
        <end position="126"/>
    </location>
</feature>
<reference evidence="14" key="1">
    <citation type="submission" date="2016-07" db="EMBL/GenBank/DDBJ databases">
        <title>Nontailed viruses are major unrecognized killers of bacteria in the ocean.</title>
        <authorList>
            <person name="Kauffman K."/>
            <person name="Hussain F."/>
            <person name="Yang J."/>
            <person name="Arevalo P."/>
            <person name="Brown J."/>
            <person name="Cutler M."/>
            <person name="Kelly L."/>
            <person name="Polz M.F."/>
        </authorList>
    </citation>
    <scope>NUCLEOTIDE SEQUENCE [LARGE SCALE GENOMIC DNA]</scope>
    <source>
        <strain evidence="14">10N.261.51.B8</strain>
    </source>
</reference>
<dbReference type="InterPro" id="IPR003780">
    <property type="entry name" value="COX15/CtaA_fam"/>
</dbReference>
<evidence type="ECO:0000256" key="3">
    <source>
        <dbReference type="ARBA" id="ARBA00022692"/>
    </source>
</evidence>
<feature type="transmembrane region" description="Helical" evidence="12">
    <location>
        <begin position="309"/>
        <end position="330"/>
    </location>
</feature>
<evidence type="ECO:0000256" key="5">
    <source>
        <dbReference type="ARBA" id="ARBA00022989"/>
    </source>
</evidence>
<evidence type="ECO:0000256" key="7">
    <source>
        <dbReference type="ARBA" id="ARBA00023004"/>
    </source>
</evidence>
<comment type="subcellular location">
    <subcellularLocation>
        <location evidence="1">Membrane</location>
        <topology evidence="1">Multi-pass membrane protein</topology>
    </subcellularLocation>
</comment>
<dbReference type="RefSeq" id="WP_102559237.1">
    <property type="nucleotide sequence ID" value="NZ_MCYL01000024.1"/>
</dbReference>
<keyword evidence="4" id="KW-0479">Metal-binding</keyword>
<protein>
    <submittedName>
        <fullName evidence="13">Cytochrome B</fullName>
    </submittedName>
</protein>
<evidence type="ECO:0000256" key="6">
    <source>
        <dbReference type="ARBA" id="ARBA00023002"/>
    </source>
</evidence>
<feature type="transmembrane region" description="Helical" evidence="12">
    <location>
        <begin position="282"/>
        <end position="303"/>
    </location>
</feature>
<dbReference type="GO" id="GO:0016491">
    <property type="term" value="F:oxidoreductase activity"/>
    <property type="evidence" value="ECO:0007669"/>
    <property type="project" value="UniProtKB-KW"/>
</dbReference>
<feature type="transmembrane region" description="Helical" evidence="12">
    <location>
        <begin position="176"/>
        <end position="194"/>
    </location>
</feature>
<dbReference type="PANTHER" id="PTHR35457:SF1">
    <property type="entry name" value="HEME A SYNTHASE"/>
    <property type="match status" value="1"/>
</dbReference>
<feature type="transmembrane region" description="Helical" evidence="12">
    <location>
        <begin position="132"/>
        <end position="156"/>
    </location>
</feature>
<dbReference type="GO" id="GO:0006784">
    <property type="term" value="P:heme A biosynthetic process"/>
    <property type="evidence" value="ECO:0007669"/>
    <property type="project" value="InterPro"/>
</dbReference>
<evidence type="ECO:0000256" key="9">
    <source>
        <dbReference type="ARBA" id="ARBA00023136"/>
    </source>
</evidence>
<feature type="transmembrane region" description="Helical" evidence="12">
    <location>
        <begin position="249"/>
        <end position="270"/>
    </location>
</feature>
<proteinExistence type="predicted"/>
<evidence type="ECO:0000256" key="1">
    <source>
        <dbReference type="ARBA" id="ARBA00004141"/>
    </source>
</evidence>
<gene>
    <name evidence="13" type="ORF">BCT74_06085</name>
</gene>
<accession>A0A2N7ID65</accession>
<comment type="pathway">
    <text evidence="11">Porphyrin-containing compound metabolism.</text>
</comment>
<dbReference type="GO" id="GO:0016020">
    <property type="term" value="C:membrane"/>
    <property type="evidence" value="ECO:0007669"/>
    <property type="project" value="UniProtKB-SubCell"/>
</dbReference>
<dbReference type="InterPro" id="IPR050450">
    <property type="entry name" value="COX15/CtaA_HemeA_synthase"/>
</dbReference>
<keyword evidence="8" id="KW-0350">Heme biosynthesis</keyword>
<dbReference type="EMBL" id="MCYL01000024">
    <property type="protein sequence ID" value="PML54897.1"/>
    <property type="molecule type" value="Genomic_DNA"/>
</dbReference>
<organism evidence="13 14">
    <name type="scientific">Vibrio lentus</name>
    <dbReference type="NCBI Taxonomy" id="136468"/>
    <lineage>
        <taxon>Bacteria</taxon>
        <taxon>Pseudomonadati</taxon>
        <taxon>Pseudomonadota</taxon>
        <taxon>Gammaproteobacteria</taxon>
        <taxon>Vibrionales</taxon>
        <taxon>Vibrionaceae</taxon>
        <taxon>Vibrio</taxon>
    </lineage>
</organism>
<evidence type="ECO:0000256" key="8">
    <source>
        <dbReference type="ARBA" id="ARBA00023133"/>
    </source>
</evidence>
<evidence type="ECO:0000313" key="14">
    <source>
        <dbReference type="Proteomes" id="UP000235746"/>
    </source>
</evidence>
<sequence>MQNGAPKLLMVIMRLTILLTLTVIVLGAYTRLSDAGLGCPDWPGCYGNLAVPSNAAAVNEANLQFPERALEADKAWIEMIHRYFAGSLGLFIFVVVAWCIKKNITSVGLPLLISATVTFQALLGMWTVTLKLMPVVVMAHLMGGFTLLSLLCLLYCRLSNVQHHFSESISHSPLKAWVLFGLIVVVGQILLGGWTSSNYAALVCTQLPICEGNWMSYLDFKNAFDFAQHGHDNYEFGVLEYPARLTIHVMHRFGAIAATLTVLMIVYQLWKLEKGPQKKLALTLAIVLFAQVSLGISNVWFHLPISVAVLHNLVAALLLVTMVVTNFVVWQRQPSEYLMKNDVLQGGNHGH</sequence>
<dbReference type="Proteomes" id="UP000235746">
    <property type="component" value="Unassembled WGS sequence"/>
</dbReference>
<keyword evidence="6" id="KW-0560">Oxidoreductase</keyword>
<keyword evidence="5 12" id="KW-1133">Transmembrane helix</keyword>
<evidence type="ECO:0000256" key="4">
    <source>
        <dbReference type="ARBA" id="ARBA00022723"/>
    </source>
</evidence>
<keyword evidence="9 12" id="KW-0472">Membrane</keyword>
<keyword evidence="2" id="KW-1003">Cell membrane</keyword>
<comment type="caution">
    <text evidence="13">The sequence shown here is derived from an EMBL/GenBank/DDBJ whole genome shotgun (WGS) entry which is preliminary data.</text>
</comment>